<dbReference type="InterPro" id="IPR036864">
    <property type="entry name" value="Zn2-C6_fun-type_DNA-bd_sf"/>
</dbReference>
<feature type="region of interest" description="Disordered" evidence="7">
    <location>
        <begin position="626"/>
        <end position="657"/>
    </location>
</feature>
<dbReference type="SUPFAM" id="SSF57701">
    <property type="entry name" value="Zn2/Cys6 DNA-binding domain"/>
    <property type="match status" value="1"/>
</dbReference>
<evidence type="ECO:0000256" key="3">
    <source>
        <dbReference type="ARBA" id="ARBA00023015"/>
    </source>
</evidence>
<dbReference type="PANTHER" id="PTHR47540">
    <property type="entry name" value="THIAMINE REPRESSIBLE GENES REGULATORY PROTEIN THI5"/>
    <property type="match status" value="1"/>
</dbReference>
<dbReference type="Gene3D" id="4.10.240.10">
    <property type="entry name" value="Zn(2)-C6 fungal-type DNA-binding domain"/>
    <property type="match status" value="1"/>
</dbReference>
<accession>A0A9P4Q8S9</accession>
<keyword evidence="6" id="KW-0539">Nucleus</keyword>
<organism evidence="9 10">
    <name type="scientific">Polychaeton citri CBS 116435</name>
    <dbReference type="NCBI Taxonomy" id="1314669"/>
    <lineage>
        <taxon>Eukaryota</taxon>
        <taxon>Fungi</taxon>
        <taxon>Dikarya</taxon>
        <taxon>Ascomycota</taxon>
        <taxon>Pezizomycotina</taxon>
        <taxon>Dothideomycetes</taxon>
        <taxon>Dothideomycetidae</taxon>
        <taxon>Capnodiales</taxon>
        <taxon>Capnodiaceae</taxon>
        <taxon>Polychaeton</taxon>
    </lineage>
</organism>
<comment type="subcellular location">
    <subcellularLocation>
        <location evidence="1">Nucleus</location>
    </subcellularLocation>
</comment>
<dbReference type="InterPro" id="IPR051711">
    <property type="entry name" value="Stress_Response_Reg"/>
</dbReference>
<keyword evidence="5" id="KW-0804">Transcription</keyword>
<dbReference type="GO" id="GO:0008270">
    <property type="term" value="F:zinc ion binding"/>
    <property type="evidence" value="ECO:0007669"/>
    <property type="project" value="InterPro"/>
</dbReference>
<dbReference type="PROSITE" id="PS00463">
    <property type="entry name" value="ZN2_CY6_FUNGAL_1"/>
    <property type="match status" value="1"/>
</dbReference>
<dbReference type="Pfam" id="PF04082">
    <property type="entry name" value="Fungal_trans"/>
    <property type="match status" value="1"/>
</dbReference>
<dbReference type="Pfam" id="PF00172">
    <property type="entry name" value="Zn_clus"/>
    <property type="match status" value="1"/>
</dbReference>
<dbReference type="Proteomes" id="UP000799441">
    <property type="component" value="Unassembled WGS sequence"/>
</dbReference>
<dbReference type="GO" id="GO:0006351">
    <property type="term" value="P:DNA-templated transcription"/>
    <property type="evidence" value="ECO:0007669"/>
    <property type="project" value="InterPro"/>
</dbReference>
<dbReference type="AlphaFoldDB" id="A0A9P4Q8S9"/>
<evidence type="ECO:0000313" key="9">
    <source>
        <dbReference type="EMBL" id="KAF2721570.1"/>
    </source>
</evidence>
<dbReference type="PANTHER" id="PTHR47540:SF6">
    <property type="entry name" value="ZN(II)2CYS6 TRANSCRIPTION FACTOR (EUROFUNG)"/>
    <property type="match status" value="1"/>
</dbReference>
<dbReference type="SMART" id="SM00906">
    <property type="entry name" value="Fungal_trans"/>
    <property type="match status" value="1"/>
</dbReference>
<dbReference type="GO" id="GO:0000981">
    <property type="term" value="F:DNA-binding transcription factor activity, RNA polymerase II-specific"/>
    <property type="evidence" value="ECO:0007669"/>
    <property type="project" value="InterPro"/>
</dbReference>
<keyword evidence="3" id="KW-0805">Transcription regulation</keyword>
<evidence type="ECO:0000259" key="8">
    <source>
        <dbReference type="PROSITE" id="PS50048"/>
    </source>
</evidence>
<feature type="domain" description="Zn(2)-C6 fungal-type" evidence="8">
    <location>
        <begin position="15"/>
        <end position="44"/>
    </location>
</feature>
<reference evidence="9" key="1">
    <citation type="journal article" date="2020" name="Stud. Mycol.">
        <title>101 Dothideomycetes genomes: a test case for predicting lifestyles and emergence of pathogens.</title>
        <authorList>
            <person name="Haridas S."/>
            <person name="Albert R."/>
            <person name="Binder M."/>
            <person name="Bloem J."/>
            <person name="Labutti K."/>
            <person name="Salamov A."/>
            <person name="Andreopoulos B."/>
            <person name="Baker S."/>
            <person name="Barry K."/>
            <person name="Bills G."/>
            <person name="Bluhm B."/>
            <person name="Cannon C."/>
            <person name="Castanera R."/>
            <person name="Culley D."/>
            <person name="Daum C."/>
            <person name="Ezra D."/>
            <person name="Gonzalez J."/>
            <person name="Henrissat B."/>
            <person name="Kuo A."/>
            <person name="Liang C."/>
            <person name="Lipzen A."/>
            <person name="Lutzoni F."/>
            <person name="Magnuson J."/>
            <person name="Mondo S."/>
            <person name="Nolan M."/>
            <person name="Ohm R."/>
            <person name="Pangilinan J."/>
            <person name="Park H.-J."/>
            <person name="Ramirez L."/>
            <person name="Alfaro M."/>
            <person name="Sun H."/>
            <person name="Tritt A."/>
            <person name="Yoshinaga Y."/>
            <person name="Zwiers L.-H."/>
            <person name="Turgeon B."/>
            <person name="Goodwin S."/>
            <person name="Spatafora J."/>
            <person name="Crous P."/>
            <person name="Grigoriev I."/>
        </authorList>
    </citation>
    <scope>NUCLEOTIDE SEQUENCE</scope>
    <source>
        <strain evidence="9">CBS 116435</strain>
    </source>
</reference>
<gene>
    <name evidence="9" type="ORF">K431DRAFT_68644</name>
</gene>
<dbReference type="EMBL" id="MU003789">
    <property type="protein sequence ID" value="KAF2721570.1"/>
    <property type="molecule type" value="Genomic_DNA"/>
</dbReference>
<dbReference type="CDD" id="cd00067">
    <property type="entry name" value="GAL4"/>
    <property type="match status" value="1"/>
</dbReference>
<evidence type="ECO:0000256" key="4">
    <source>
        <dbReference type="ARBA" id="ARBA00023125"/>
    </source>
</evidence>
<dbReference type="GO" id="GO:0045944">
    <property type="term" value="P:positive regulation of transcription by RNA polymerase II"/>
    <property type="evidence" value="ECO:0007669"/>
    <property type="project" value="TreeGrafter"/>
</dbReference>
<name>A0A9P4Q8S9_9PEZI</name>
<evidence type="ECO:0000256" key="5">
    <source>
        <dbReference type="ARBA" id="ARBA00023163"/>
    </source>
</evidence>
<protein>
    <recommendedName>
        <fullName evidence="8">Zn(2)-C6 fungal-type domain-containing protein</fullName>
    </recommendedName>
</protein>
<evidence type="ECO:0000256" key="1">
    <source>
        <dbReference type="ARBA" id="ARBA00004123"/>
    </source>
</evidence>
<feature type="region of interest" description="Disordered" evidence="7">
    <location>
        <begin position="69"/>
        <end position="97"/>
    </location>
</feature>
<comment type="caution">
    <text evidence="9">The sequence shown here is derived from an EMBL/GenBank/DDBJ whole genome shotgun (WGS) entry which is preliminary data.</text>
</comment>
<dbReference type="GO" id="GO:0043565">
    <property type="term" value="F:sequence-specific DNA binding"/>
    <property type="evidence" value="ECO:0007669"/>
    <property type="project" value="TreeGrafter"/>
</dbReference>
<keyword evidence="4" id="KW-0238">DNA-binding</keyword>
<dbReference type="OrthoDB" id="5464at2759"/>
<dbReference type="PROSITE" id="PS50048">
    <property type="entry name" value="ZN2_CY6_FUNGAL_2"/>
    <property type="match status" value="1"/>
</dbReference>
<sequence length="710" mass="79037">MPPHRTDSSKRTNKACERCKTRKVRCSGTHPCERCLTQQHTCVFSEVSNRVSVSERYLRELESRCGVANEEEATSPMRPGAINGSRTTHENPSASAAPEIRTPISEGHTGQDTPLVQTSSTIRLNAGSVGESREARPSDAESLTNHLLSRHPFMRDTRGKPWFLGPSSTWSFSHHVMLFLKQRIPEECATPPYPVNSDGTAWNLTWSHQSLEKPPDVSNLPPKDYTMHLYNTFQFHAGQVFRFVDEKSFLPKLHAFYKDPLAVASSSRLWYCQLLLVIVFGKSFAKQPNSYEVPDGWSFASRALSMIPESHDVSGERLLQIEVLCLAAMYLQAIDMRASAYIYVGKALRLCFVEGIHSYCPEEIHGRQLAERCSYLWWSVYSLDLEFAALMGAPSSVREEDITALPPTAFEDSCQNTAFMLRIKLSRLVARILTTVYSVGAAVEGSFFNQTQSVLHSLAELAPEIQQFSSASANKYLGALSKLSAHVTLSWHHCVVLASRPLVMSLLVKTFSQHNQLHVQQSRVLPIPVEALLQMCVDSACAVLKILHALRSHDLLDTTLPFQLEDTFASTFLLSIVQVIRPKNIADAQWHLAAHDILDAMITNRSSTARLRKAELEHLSQLLDSAKKTSEAAQSEPDRNRPNLTEGERDAGQHSFGGLPSVDASTALIHDWALDGATPDFGIGMDRDDVIRLADQLDLDDGLLESFLNA</sequence>
<feature type="compositionally biased region" description="Basic and acidic residues" evidence="7">
    <location>
        <begin position="626"/>
        <end position="652"/>
    </location>
</feature>
<dbReference type="InterPro" id="IPR001138">
    <property type="entry name" value="Zn2Cys6_DnaBD"/>
</dbReference>
<evidence type="ECO:0000256" key="7">
    <source>
        <dbReference type="SAM" id="MobiDB-lite"/>
    </source>
</evidence>
<evidence type="ECO:0000256" key="6">
    <source>
        <dbReference type="ARBA" id="ARBA00023242"/>
    </source>
</evidence>
<keyword evidence="10" id="KW-1185">Reference proteome</keyword>
<evidence type="ECO:0000256" key="2">
    <source>
        <dbReference type="ARBA" id="ARBA00022723"/>
    </source>
</evidence>
<keyword evidence="2" id="KW-0479">Metal-binding</keyword>
<dbReference type="GO" id="GO:0005634">
    <property type="term" value="C:nucleus"/>
    <property type="evidence" value="ECO:0007669"/>
    <property type="project" value="UniProtKB-SubCell"/>
</dbReference>
<dbReference type="InterPro" id="IPR007219">
    <property type="entry name" value="XnlR_reg_dom"/>
</dbReference>
<feature type="compositionally biased region" description="Polar residues" evidence="7">
    <location>
        <begin position="84"/>
        <end position="94"/>
    </location>
</feature>
<dbReference type="CDD" id="cd12148">
    <property type="entry name" value="fungal_TF_MHR"/>
    <property type="match status" value="1"/>
</dbReference>
<proteinExistence type="predicted"/>
<dbReference type="SMART" id="SM00066">
    <property type="entry name" value="GAL4"/>
    <property type="match status" value="1"/>
</dbReference>
<evidence type="ECO:0000313" key="10">
    <source>
        <dbReference type="Proteomes" id="UP000799441"/>
    </source>
</evidence>